<accession>A0A2P5D6W0</accession>
<dbReference type="AlphaFoldDB" id="A0A2P5D6W0"/>
<name>A0A2P5D6W0_PARAD</name>
<reference evidence="2" key="1">
    <citation type="submission" date="2016-06" db="EMBL/GenBank/DDBJ databases">
        <title>Parallel loss of symbiosis genes in relatives of nitrogen-fixing non-legume Parasponia.</title>
        <authorList>
            <person name="Van Velzen R."/>
            <person name="Holmer R."/>
            <person name="Bu F."/>
            <person name="Rutten L."/>
            <person name="Van Zeijl A."/>
            <person name="Liu W."/>
            <person name="Santuari L."/>
            <person name="Cao Q."/>
            <person name="Sharma T."/>
            <person name="Shen D."/>
            <person name="Roswanjaya Y."/>
            <person name="Wardhani T."/>
            <person name="Kalhor M.S."/>
            <person name="Jansen J."/>
            <person name="Van den Hoogen J."/>
            <person name="Gungor B."/>
            <person name="Hartog M."/>
            <person name="Hontelez J."/>
            <person name="Verver J."/>
            <person name="Yang W.-C."/>
            <person name="Schijlen E."/>
            <person name="Repin R."/>
            <person name="Schilthuizen M."/>
            <person name="Schranz E."/>
            <person name="Heidstra R."/>
            <person name="Miyata K."/>
            <person name="Fedorova E."/>
            <person name="Kohlen W."/>
            <person name="Bisseling T."/>
            <person name="Smit S."/>
            <person name="Geurts R."/>
        </authorList>
    </citation>
    <scope>NUCLEOTIDE SEQUENCE [LARGE SCALE GENOMIC DNA]</scope>
    <source>
        <strain evidence="2">cv. WU1-14</strain>
    </source>
</reference>
<evidence type="ECO:0000313" key="1">
    <source>
        <dbReference type="EMBL" id="PON69037.1"/>
    </source>
</evidence>
<gene>
    <name evidence="1" type="ORF">PanWU01x14_090620</name>
</gene>
<comment type="caution">
    <text evidence="1">The sequence shown here is derived from an EMBL/GenBank/DDBJ whole genome shotgun (WGS) entry which is preliminary data.</text>
</comment>
<sequence length="129" mass="14516">TLSFYLGKENLYIFLTKKKELVPILWSVLFFRLLRPFTTGRAREAPLSPISPNQLTSFVNKCRFSQVNGTSESSSFVLTLTVLVIRVTISHYPSTSLKVSNPFAALASILVRVHCVKTGSRWKHNSPES</sequence>
<organism evidence="1 2">
    <name type="scientific">Parasponia andersonii</name>
    <name type="common">Sponia andersonii</name>
    <dbReference type="NCBI Taxonomy" id="3476"/>
    <lineage>
        <taxon>Eukaryota</taxon>
        <taxon>Viridiplantae</taxon>
        <taxon>Streptophyta</taxon>
        <taxon>Embryophyta</taxon>
        <taxon>Tracheophyta</taxon>
        <taxon>Spermatophyta</taxon>
        <taxon>Magnoliopsida</taxon>
        <taxon>eudicotyledons</taxon>
        <taxon>Gunneridae</taxon>
        <taxon>Pentapetalae</taxon>
        <taxon>rosids</taxon>
        <taxon>fabids</taxon>
        <taxon>Rosales</taxon>
        <taxon>Cannabaceae</taxon>
        <taxon>Parasponia</taxon>
    </lineage>
</organism>
<dbReference type="OrthoDB" id="10496032at2759"/>
<dbReference type="EMBL" id="JXTB01000058">
    <property type="protein sequence ID" value="PON69037.1"/>
    <property type="molecule type" value="Genomic_DNA"/>
</dbReference>
<feature type="non-terminal residue" evidence="1">
    <location>
        <position position="1"/>
    </location>
</feature>
<proteinExistence type="predicted"/>
<protein>
    <submittedName>
        <fullName evidence="1">Uncharacterized protein</fullName>
    </submittedName>
</protein>
<dbReference type="Proteomes" id="UP000237105">
    <property type="component" value="Unassembled WGS sequence"/>
</dbReference>
<evidence type="ECO:0000313" key="2">
    <source>
        <dbReference type="Proteomes" id="UP000237105"/>
    </source>
</evidence>
<keyword evidence="2" id="KW-1185">Reference proteome</keyword>